<accession>A0ABQ7ICI8</accession>
<dbReference type="InterPro" id="IPR045518">
    <property type="entry name" value="2EXR"/>
</dbReference>
<name>A0ABQ7ICI8_9HELO</name>
<comment type="caution">
    <text evidence="3">The sequence shown here is derived from an EMBL/GenBank/DDBJ whole genome shotgun (WGS) entry which is preliminary data.</text>
</comment>
<dbReference type="RefSeq" id="XP_038806828.1">
    <property type="nucleotide sequence ID" value="XM_038956762.1"/>
</dbReference>
<organism evidence="3 4">
    <name type="scientific">Botrytis deweyae</name>
    <dbReference type="NCBI Taxonomy" id="2478750"/>
    <lineage>
        <taxon>Eukaryota</taxon>
        <taxon>Fungi</taxon>
        <taxon>Dikarya</taxon>
        <taxon>Ascomycota</taxon>
        <taxon>Pezizomycotina</taxon>
        <taxon>Leotiomycetes</taxon>
        <taxon>Helotiales</taxon>
        <taxon>Sclerotiniaceae</taxon>
        <taxon>Botrytis</taxon>
    </lineage>
</organism>
<dbReference type="EMBL" id="RCSX01000026">
    <property type="protein sequence ID" value="KAF7919907.1"/>
    <property type="molecule type" value="Genomic_DNA"/>
</dbReference>
<evidence type="ECO:0000259" key="2">
    <source>
        <dbReference type="Pfam" id="PF20150"/>
    </source>
</evidence>
<feature type="domain" description="2EXR" evidence="2">
    <location>
        <begin position="40"/>
        <end position="124"/>
    </location>
</feature>
<dbReference type="Proteomes" id="UP000783213">
    <property type="component" value="Unassembled WGS sequence"/>
</dbReference>
<evidence type="ECO:0000256" key="1">
    <source>
        <dbReference type="SAM" id="MobiDB-lite"/>
    </source>
</evidence>
<evidence type="ECO:0000313" key="3">
    <source>
        <dbReference type="EMBL" id="KAF7919907.1"/>
    </source>
</evidence>
<gene>
    <name evidence="3" type="ORF">EAE98_009141</name>
</gene>
<evidence type="ECO:0000313" key="4">
    <source>
        <dbReference type="Proteomes" id="UP000783213"/>
    </source>
</evidence>
<keyword evidence="4" id="KW-1185">Reference proteome</keyword>
<dbReference type="GeneID" id="62235912"/>
<sequence>MELNDVASITEGKMNDPGPSPETEIDNPYRYIFATEEPVFHRFPKLPQEVRDMIWDWAVDHDSTPDVVLSSPTFPNTPFLFQVCRESLAACLRRYTIFRHPDAYSTGERALDFFAWIDYERDVLELNDCFDRQAMNRVHEEDRLTYVSRLHKDLLLPVKNLGIDAYDLLGLINPSINVWQRFAEICPKITHLKIIFRDCDWGSSEPKIPHKRCLQRLDMNNVRPGTTIDRILHDMEQFIALRGSLSYEVELAELAPSSELEEKVIKRQKQAENEEAFDELMYGPVKWFKYAQEQKNEAAFEQRRWATWGQMWWEKIETTGCR</sequence>
<feature type="region of interest" description="Disordered" evidence="1">
    <location>
        <begin position="1"/>
        <end position="26"/>
    </location>
</feature>
<dbReference type="Pfam" id="PF20150">
    <property type="entry name" value="2EXR"/>
    <property type="match status" value="1"/>
</dbReference>
<protein>
    <recommendedName>
        <fullName evidence="2">2EXR domain-containing protein</fullName>
    </recommendedName>
</protein>
<reference evidence="3 4" key="1">
    <citation type="journal article" date="2020" name="Genome Biol. Evol.">
        <title>Comparative genomics of Sclerotiniaceae.</title>
        <authorList>
            <person name="Valero Jimenez C.A."/>
            <person name="Steentjes M."/>
            <person name="Scholten O.E."/>
            <person name="Van Kan J.A.L."/>
        </authorList>
    </citation>
    <scope>NUCLEOTIDE SEQUENCE [LARGE SCALE GENOMIC DNA]</scope>
    <source>
        <strain evidence="3 4">B1</strain>
    </source>
</reference>
<proteinExistence type="predicted"/>